<dbReference type="RefSeq" id="WP_131308181.1">
    <property type="nucleotide sequence ID" value="NZ_SJFN01000010.1"/>
</dbReference>
<dbReference type="PIRSF" id="PIRSF004486">
    <property type="entry name" value="MraW"/>
    <property type="match status" value="1"/>
</dbReference>
<evidence type="ECO:0000256" key="5">
    <source>
        <dbReference type="ARBA" id="ARBA00022691"/>
    </source>
</evidence>
<evidence type="ECO:0000313" key="9">
    <source>
        <dbReference type="Proteomes" id="UP000292781"/>
    </source>
</evidence>
<keyword evidence="3 6" id="KW-0489">Methyltransferase</keyword>
<reference evidence="8 9" key="1">
    <citation type="submission" date="2019-02" db="EMBL/GenBank/DDBJ databases">
        <title>Siculibacillus lacustris gen. nov., sp. nov., a new rosette-forming bacterium isolated from a freshwater crater lake (Lake St. Ana, Romania).</title>
        <authorList>
            <person name="Felfoldi T."/>
            <person name="Marton Z."/>
            <person name="Szabo A."/>
            <person name="Mentes A."/>
            <person name="Boka K."/>
            <person name="Marialigeti K."/>
            <person name="Mathe I."/>
            <person name="Koncz M."/>
            <person name="Schumann P."/>
            <person name="Toth E."/>
        </authorList>
    </citation>
    <scope>NUCLEOTIDE SEQUENCE [LARGE SCALE GENOMIC DNA]</scope>
    <source>
        <strain evidence="8 9">SA-279</strain>
    </source>
</reference>
<accession>A0A4Q9VSS7</accession>
<dbReference type="AlphaFoldDB" id="A0A4Q9VSS7"/>
<comment type="catalytic activity">
    <reaction evidence="6">
        <text>cytidine(1402) in 16S rRNA + S-adenosyl-L-methionine = N(4)-methylcytidine(1402) in 16S rRNA + S-adenosyl-L-homocysteine + H(+)</text>
        <dbReference type="Rhea" id="RHEA:42928"/>
        <dbReference type="Rhea" id="RHEA-COMP:10286"/>
        <dbReference type="Rhea" id="RHEA-COMP:10287"/>
        <dbReference type="ChEBI" id="CHEBI:15378"/>
        <dbReference type="ChEBI" id="CHEBI:57856"/>
        <dbReference type="ChEBI" id="CHEBI:59789"/>
        <dbReference type="ChEBI" id="CHEBI:74506"/>
        <dbReference type="ChEBI" id="CHEBI:82748"/>
        <dbReference type="EC" id="2.1.1.199"/>
    </reaction>
</comment>
<dbReference type="InterPro" id="IPR029063">
    <property type="entry name" value="SAM-dependent_MTases_sf"/>
</dbReference>
<dbReference type="GO" id="GO:0071424">
    <property type="term" value="F:rRNA (cytosine-N4-)-methyltransferase activity"/>
    <property type="evidence" value="ECO:0007669"/>
    <property type="project" value="UniProtKB-UniRule"/>
</dbReference>
<dbReference type="PANTHER" id="PTHR11265">
    <property type="entry name" value="S-ADENOSYL-METHYLTRANSFERASE MRAW"/>
    <property type="match status" value="1"/>
</dbReference>
<gene>
    <name evidence="6 8" type="primary">rsmH</name>
    <name evidence="8" type="ORF">EYW49_08445</name>
</gene>
<dbReference type="SUPFAM" id="SSF53335">
    <property type="entry name" value="S-adenosyl-L-methionine-dependent methyltransferases"/>
    <property type="match status" value="1"/>
</dbReference>
<evidence type="ECO:0000256" key="2">
    <source>
        <dbReference type="ARBA" id="ARBA00022552"/>
    </source>
</evidence>
<keyword evidence="4 6" id="KW-0808">Transferase</keyword>
<comment type="function">
    <text evidence="6">Specifically methylates the N4 position of cytidine in position 1402 (C1402) of 16S rRNA.</text>
</comment>
<keyword evidence="2 6" id="KW-0698">rRNA processing</keyword>
<name>A0A4Q9VSS7_9HYPH</name>
<dbReference type="NCBIfam" id="TIGR00006">
    <property type="entry name" value="16S rRNA (cytosine(1402)-N(4))-methyltransferase RsmH"/>
    <property type="match status" value="1"/>
</dbReference>
<dbReference type="PANTHER" id="PTHR11265:SF0">
    <property type="entry name" value="12S RRNA N4-METHYLCYTIDINE METHYLTRANSFERASE"/>
    <property type="match status" value="1"/>
</dbReference>
<feature type="binding site" evidence="6">
    <location>
        <position position="111"/>
    </location>
    <ligand>
        <name>S-adenosyl-L-methionine</name>
        <dbReference type="ChEBI" id="CHEBI:59789"/>
    </ligand>
</feature>
<keyword evidence="5 6" id="KW-0949">S-adenosyl-L-methionine</keyword>
<dbReference type="InterPro" id="IPR002903">
    <property type="entry name" value="RsmH"/>
</dbReference>
<keyword evidence="9" id="KW-1185">Reference proteome</keyword>
<proteinExistence type="inferred from homology"/>
<dbReference type="HAMAP" id="MF_01007">
    <property type="entry name" value="16SrRNA_methyltr_H"/>
    <property type="match status" value="1"/>
</dbReference>
<evidence type="ECO:0000256" key="1">
    <source>
        <dbReference type="ARBA" id="ARBA00010396"/>
    </source>
</evidence>
<dbReference type="Proteomes" id="UP000292781">
    <property type="component" value="Unassembled WGS sequence"/>
</dbReference>
<evidence type="ECO:0000313" key="8">
    <source>
        <dbReference type="EMBL" id="TBW38716.1"/>
    </source>
</evidence>
<evidence type="ECO:0000256" key="7">
    <source>
        <dbReference type="SAM" id="MobiDB-lite"/>
    </source>
</evidence>
<dbReference type="GO" id="GO:0070475">
    <property type="term" value="P:rRNA base methylation"/>
    <property type="evidence" value="ECO:0007669"/>
    <property type="project" value="UniProtKB-UniRule"/>
</dbReference>
<dbReference type="SUPFAM" id="SSF81799">
    <property type="entry name" value="Putative methyltransferase TM0872, insert domain"/>
    <property type="match status" value="1"/>
</dbReference>
<feature type="binding site" evidence="6">
    <location>
        <position position="56"/>
    </location>
    <ligand>
        <name>S-adenosyl-L-methionine</name>
        <dbReference type="ChEBI" id="CHEBI:59789"/>
    </ligand>
</feature>
<evidence type="ECO:0000256" key="3">
    <source>
        <dbReference type="ARBA" id="ARBA00022603"/>
    </source>
</evidence>
<dbReference type="GO" id="GO:0005737">
    <property type="term" value="C:cytoplasm"/>
    <property type="evidence" value="ECO:0007669"/>
    <property type="project" value="UniProtKB-SubCell"/>
</dbReference>
<feature type="binding site" evidence="6">
    <location>
        <position position="104"/>
    </location>
    <ligand>
        <name>S-adenosyl-L-methionine</name>
        <dbReference type="ChEBI" id="CHEBI:59789"/>
    </ligand>
</feature>
<comment type="subcellular location">
    <subcellularLocation>
        <location evidence="6">Cytoplasm</location>
    </subcellularLocation>
</comment>
<feature type="binding site" evidence="6">
    <location>
        <begin position="39"/>
        <end position="41"/>
    </location>
    <ligand>
        <name>S-adenosyl-L-methionine</name>
        <dbReference type="ChEBI" id="CHEBI:59789"/>
    </ligand>
</feature>
<sequence>MTEADATDRPHRPVMLDEVLAHLAPRAGEVLVDGTFGAGGYTSAILASGAEVVAIDRDPTAIAAGAAMVAAADGRLRLVEGAFGDLDEHLASLGLDAVDGVVLDIGVSSMQLDRAERGFSFRADGPLDMRMAIAGETAADVVNTADVGTLAHIFRVYGEEKRAGSVARAIVEARAKAPFVTTGQLVEVVQTVIWAKPHEIHPATRVFQALRIHVNDELGELVRALAAAERALKPGGRLVVVTFHSLEDRIVKRFFADRCRSEAGGSRHAPRVTVAPATFEAASDGAEAASEGEIADNPRARSAKLRAGRRTAAPARDVDAAALGLPRVDPMKRGGR</sequence>
<feature type="region of interest" description="Disordered" evidence="7">
    <location>
        <begin position="285"/>
        <end position="312"/>
    </location>
</feature>
<feature type="binding site" evidence="6">
    <location>
        <position position="83"/>
    </location>
    <ligand>
        <name>S-adenosyl-L-methionine</name>
        <dbReference type="ChEBI" id="CHEBI:59789"/>
    </ligand>
</feature>
<evidence type="ECO:0000256" key="6">
    <source>
        <dbReference type="HAMAP-Rule" id="MF_01007"/>
    </source>
</evidence>
<organism evidence="8 9">
    <name type="scientific">Siculibacillus lacustris</name>
    <dbReference type="NCBI Taxonomy" id="1549641"/>
    <lineage>
        <taxon>Bacteria</taxon>
        <taxon>Pseudomonadati</taxon>
        <taxon>Pseudomonadota</taxon>
        <taxon>Alphaproteobacteria</taxon>
        <taxon>Hyphomicrobiales</taxon>
        <taxon>Ancalomicrobiaceae</taxon>
        <taxon>Siculibacillus</taxon>
    </lineage>
</organism>
<dbReference type="OrthoDB" id="9806637at2"/>
<dbReference type="EC" id="2.1.1.199" evidence="6"/>
<dbReference type="Pfam" id="PF01795">
    <property type="entry name" value="Methyltransf_5"/>
    <property type="match status" value="1"/>
</dbReference>
<protein>
    <recommendedName>
        <fullName evidence="6">Ribosomal RNA small subunit methyltransferase H</fullName>
        <ecNumber evidence="6">2.1.1.199</ecNumber>
    </recommendedName>
    <alternativeName>
        <fullName evidence="6">16S rRNA m(4)C1402 methyltransferase</fullName>
    </alternativeName>
    <alternativeName>
        <fullName evidence="6">rRNA (cytosine-N(4)-)-methyltransferase RsmH</fullName>
    </alternativeName>
</protein>
<dbReference type="EMBL" id="SJFN01000010">
    <property type="protein sequence ID" value="TBW38716.1"/>
    <property type="molecule type" value="Genomic_DNA"/>
</dbReference>
<comment type="caution">
    <text evidence="8">The sequence shown here is derived from an EMBL/GenBank/DDBJ whole genome shotgun (WGS) entry which is preliminary data.</text>
</comment>
<dbReference type="Gene3D" id="1.10.150.170">
    <property type="entry name" value="Putative methyltransferase TM0872, insert domain"/>
    <property type="match status" value="1"/>
</dbReference>
<evidence type="ECO:0000256" key="4">
    <source>
        <dbReference type="ARBA" id="ARBA00022679"/>
    </source>
</evidence>
<keyword evidence="6" id="KW-0963">Cytoplasm</keyword>
<dbReference type="InterPro" id="IPR023397">
    <property type="entry name" value="SAM-dep_MeTrfase_MraW_recog"/>
</dbReference>
<dbReference type="Gene3D" id="3.40.50.150">
    <property type="entry name" value="Vaccinia Virus protein VP39"/>
    <property type="match status" value="1"/>
</dbReference>
<comment type="similarity">
    <text evidence="1 6">Belongs to the methyltransferase superfamily. RsmH family.</text>
</comment>